<dbReference type="AlphaFoldDB" id="A0A8H3I4C9"/>
<dbReference type="Pfam" id="PF10644">
    <property type="entry name" value="Misat_Tub_SegII"/>
    <property type="match status" value="1"/>
</dbReference>
<evidence type="ECO:0000256" key="3">
    <source>
        <dbReference type="ARBA" id="ARBA00008507"/>
    </source>
</evidence>
<feature type="domain" description="DML1/Misato tubulin" evidence="6">
    <location>
        <begin position="124"/>
        <end position="325"/>
    </location>
</feature>
<dbReference type="Pfam" id="PF14881">
    <property type="entry name" value="Tubulin_3"/>
    <property type="match status" value="1"/>
</dbReference>
<dbReference type="InterPro" id="IPR029209">
    <property type="entry name" value="DML1/Misato_tubulin"/>
</dbReference>
<dbReference type="OrthoDB" id="271881at2759"/>
<dbReference type="InterPro" id="IPR019605">
    <property type="entry name" value="Misato_II_tubulin-like"/>
</dbReference>
<gene>
    <name evidence="7" type="ORF">GOMPHAMPRED_004959</name>
</gene>
<dbReference type="PANTHER" id="PTHR13391">
    <property type="entry name" value="MITOCHONDRIAL DISTRIBUTION REGULATOR MISATO"/>
    <property type="match status" value="1"/>
</dbReference>
<dbReference type="Gene3D" id="3.40.50.1440">
    <property type="entry name" value="Tubulin/FtsZ, GTPase domain"/>
    <property type="match status" value="1"/>
</dbReference>
<dbReference type="GO" id="GO:0007005">
    <property type="term" value="P:mitochondrion organization"/>
    <property type="evidence" value="ECO:0007669"/>
    <property type="project" value="InterPro"/>
</dbReference>
<dbReference type="InterPro" id="IPR036525">
    <property type="entry name" value="Tubulin/FtsZ_GTPase_sf"/>
</dbReference>
<sequence>MHEIVTIQLGRRANYLCTHYWNAQESYQTFAPAPPSLINHDVHFRPGIAADGTETFLPRTLVYDIKSGFGSLAQTNVLGTLDTANDTTDISWNGSLIRLPTAPQTEPSLYTKSLLDSIEPVLPTVSTTPFFADFSSTYYHPRSLIPITPPFPTRSSPSQSEFTSFAASGSTQISAFEAGADLFAARDADIDIFDTDLRLWLEECDGMQAVQIFTSFDDSWAGFATRYVEHIRDELGKGCIWVWGIDGSVSADGSGHQKQTRSQRLESLSTKALTIYSLAEQASMFVPLKLPDLLPPNFAINQKSLWHTSALLEAAVESSTLATRLWDTTGGGQTLRDWQDLLSGGGRQTVAQLTLDTNFDYQEVTIDPRVNPLGSSEANMDSISFEQQINLTPLTDTIQGSRKRTRPSKTFSKIESFRGPGKIPERALLKYKESSRGDRSEVYSAPVAFIWLPTYPRIFLDSAGAPFQSTRIHTSLETSTDVARWIQSLQTILRFSSTSSIDGEEREAAYDYLGGFAEKYVEDWESDDESDDD</sequence>
<evidence type="ECO:0000313" key="8">
    <source>
        <dbReference type="Proteomes" id="UP000664169"/>
    </source>
</evidence>
<dbReference type="GO" id="GO:0005739">
    <property type="term" value="C:mitochondrion"/>
    <property type="evidence" value="ECO:0007669"/>
    <property type="project" value="UniProtKB-SubCell"/>
</dbReference>
<proteinExistence type="inferred from homology"/>
<feature type="domain" description="Misato Segment II tubulin-like" evidence="5">
    <location>
        <begin position="2"/>
        <end position="114"/>
    </location>
</feature>
<comment type="subcellular location">
    <subcellularLocation>
        <location evidence="2">Mitochondrion</location>
    </subcellularLocation>
</comment>
<evidence type="ECO:0000256" key="2">
    <source>
        <dbReference type="ARBA" id="ARBA00004173"/>
    </source>
</evidence>
<evidence type="ECO:0000256" key="4">
    <source>
        <dbReference type="ARBA" id="ARBA00023128"/>
    </source>
</evidence>
<keyword evidence="8" id="KW-1185">Reference proteome</keyword>
<comment type="caution">
    <text evidence="7">The sequence shown here is derived from an EMBL/GenBank/DDBJ whole genome shotgun (WGS) entry which is preliminary data.</text>
</comment>
<evidence type="ECO:0000313" key="7">
    <source>
        <dbReference type="EMBL" id="CAF9906880.1"/>
    </source>
</evidence>
<organism evidence="7 8">
    <name type="scientific">Gomphillus americanus</name>
    <dbReference type="NCBI Taxonomy" id="1940652"/>
    <lineage>
        <taxon>Eukaryota</taxon>
        <taxon>Fungi</taxon>
        <taxon>Dikarya</taxon>
        <taxon>Ascomycota</taxon>
        <taxon>Pezizomycotina</taxon>
        <taxon>Lecanoromycetes</taxon>
        <taxon>OSLEUM clade</taxon>
        <taxon>Ostropomycetidae</taxon>
        <taxon>Ostropales</taxon>
        <taxon>Graphidaceae</taxon>
        <taxon>Gomphilloideae</taxon>
        <taxon>Gomphillus</taxon>
    </lineage>
</organism>
<name>A0A8H3I4C9_9LECA</name>
<dbReference type="EMBL" id="CAJPDQ010000003">
    <property type="protein sequence ID" value="CAF9906880.1"/>
    <property type="molecule type" value="Genomic_DNA"/>
</dbReference>
<comment type="function">
    <text evidence="1">Involved in the partitioning of the mitochondrial organelle and mitochondrial DNA (mtDNA) inheritance.</text>
</comment>
<evidence type="ECO:0000259" key="5">
    <source>
        <dbReference type="Pfam" id="PF10644"/>
    </source>
</evidence>
<dbReference type="SUPFAM" id="SSF52490">
    <property type="entry name" value="Tubulin nucleotide-binding domain-like"/>
    <property type="match status" value="1"/>
</dbReference>
<dbReference type="InterPro" id="IPR049942">
    <property type="entry name" value="DML1/Misato"/>
</dbReference>
<comment type="similarity">
    <text evidence="3">Belongs to the misato family.</text>
</comment>
<keyword evidence="4" id="KW-0496">Mitochondrion</keyword>
<accession>A0A8H3I4C9</accession>
<reference evidence="7" key="1">
    <citation type="submission" date="2021-03" db="EMBL/GenBank/DDBJ databases">
        <authorList>
            <person name="Tagirdzhanova G."/>
        </authorList>
    </citation>
    <scope>NUCLEOTIDE SEQUENCE</scope>
</reference>
<dbReference type="PANTHER" id="PTHR13391:SF0">
    <property type="entry name" value="PROTEIN MISATO HOMOLOG 1"/>
    <property type="match status" value="1"/>
</dbReference>
<protein>
    <submittedName>
        <fullName evidence="7">Uncharacterized protein</fullName>
    </submittedName>
</protein>
<evidence type="ECO:0000256" key="1">
    <source>
        <dbReference type="ARBA" id="ARBA00003757"/>
    </source>
</evidence>
<dbReference type="Proteomes" id="UP000664169">
    <property type="component" value="Unassembled WGS sequence"/>
</dbReference>
<evidence type="ECO:0000259" key="6">
    <source>
        <dbReference type="Pfam" id="PF14881"/>
    </source>
</evidence>